<evidence type="ECO:0000313" key="3">
    <source>
        <dbReference type="Proteomes" id="UP000428260"/>
    </source>
</evidence>
<dbReference type="Proteomes" id="UP000428260">
    <property type="component" value="Chromosome"/>
</dbReference>
<dbReference type="KEGG" id="mcos:GM418_11555"/>
<organism evidence="2 3">
    <name type="scientific">Maribellus comscasis</name>
    <dbReference type="NCBI Taxonomy" id="2681766"/>
    <lineage>
        <taxon>Bacteria</taxon>
        <taxon>Pseudomonadati</taxon>
        <taxon>Bacteroidota</taxon>
        <taxon>Bacteroidia</taxon>
        <taxon>Marinilabiliales</taxon>
        <taxon>Prolixibacteraceae</taxon>
        <taxon>Maribellus</taxon>
    </lineage>
</organism>
<dbReference type="Pfam" id="PF13088">
    <property type="entry name" value="BNR_2"/>
    <property type="match status" value="1"/>
</dbReference>
<evidence type="ECO:0000259" key="1">
    <source>
        <dbReference type="Pfam" id="PF13088"/>
    </source>
</evidence>
<dbReference type="InterPro" id="IPR011040">
    <property type="entry name" value="Sialidase"/>
</dbReference>
<dbReference type="CDD" id="cd15482">
    <property type="entry name" value="Sialidase_non-viral"/>
    <property type="match status" value="1"/>
</dbReference>
<feature type="domain" description="Sialidase" evidence="1">
    <location>
        <begin position="240"/>
        <end position="330"/>
    </location>
</feature>
<reference evidence="2 3" key="1">
    <citation type="submission" date="2019-11" db="EMBL/GenBank/DDBJ databases">
        <authorList>
            <person name="Zheng R.K."/>
            <person name="Sun C.M."/>
        </authorList>
    </citation>
    <scope>NUCLEOTIDE SEQUENCE [LARGE SCALE GENOMIC DNA]</scope>
    <source>
        <strain evidence="2 3">WC007</strain>
    </source>
</reference>
<dbReference type="Gene3D" id="2.120.10.10">
    <property type="match status" value="2"/>
</dbReference>
<sequence length="417" mass="46780">MKLSNINFRLLITGLAIIVLNSCNNRPANTSISADTTGFDKRNISIPTVDISKDSSRHVIISKGTKDKRNGHCSTLLMPDGKTMFVAWTFGHGGPVGPLKKSTDGGLTWSGLLNVPENWSQYENCPPLYRLTDPQGKERLFIFANRKIRKEFIKRDFPLDGNKDFQMYQSISEDGGTTWSPMEATPLSDRKGYLSENSLPPTVMPFTAIVSAEGGKSLLGFTNLRRVGEWDRTNIIAQSHSTDGGLTWSYWRVILDLGSTFKLCEPEVIRSPDGNQLLMLIRENNRDYNSWIMISNNEGKTWSEPYQSTASVTMDRHQATYAPDGRLVIVGRDVAENSPTKGHFVAWVGTYDDLVEGREGQYRVKLLHTYKTTEYPGLEVLPDGTFVATNSVSYHPGENYSLVSTRFKLEELDNMLK</sequence>
<evidence type="ECO:0000313" key="2">
    <source>
        <dbReference type="EMBL" id="QGY44268.1"/>
    </source>
</evidence>
<accession>A0A6I6JT62</accession>
<name>A0A6I6JT62_9BACT</name>
<dbReference type="RefSeq" id="WP_158866192.1">
    <property type="nucleotide sequence ID" value="NZ_CP046401.1"/>
</dbReference>
<dbReference type="SUPFAM" id="SSF50939">
    <property type="entry name" value="Sialidases"/>
    <property type="match status" value="1"/>
</dbReference>
<dbReference type="AlphaFoldDB" id="A0A6I6JT62"/>
<keyword evidence="3" id="KW-1185">Reference proteome</keyword>
<dbReference type="EMBL" id="CP046401">
    <property type="protein sequence ID" value="QGY44268.1"/>
    <property type="molecule type" value="Genomic_DNA"/>
</dbReference>
<dbReference type="InterPro" id="IPR036278">
    <property type="entry name" value="Sialidase_sf"/>
</dbReference>
<gene>
    <name evidence="2" type="ORF">GM418_11555</name>
</gene>
<proteinExistence type="predicted"/>
<protein>
    <submittedName>
        <fullName evidence="2">Exo-alpha-sialidase</fullName>
    </submittedName>
</protein>